<keyword evidence="4" id="KW-0732">Signal</keyword>
<dbReference type="Proteomes" id="UP000471705">
    <property type="component" value="Unassembled WGS sequence"/>
</dbReference>
<dbReference type="Pfam" id="PF08823">
    <property type="entry name" value="PG_binding_2"/>
    <property type="match status" value="1"/>
</dbReference>
<dbReference type="InterPro" id="IPR029030">
    <property type="entry name" value="Caspase-like_dom_sf"/>
</dbReference>
<evidence type="ECO:0000256" key="3">
    <source>
        <dbReference type="SAM" id="MobiDB-lite"/>
    </source>
</evidence>
<evidence type="ECO:0000313" key="7">
    <source>
        <dbReference type="Proteomes" id="UP000471705"/>
    </source>
</evidence>
<feature type="domain" description="Apple" evidence="5">
    <location>
        <begin position="366"/>
        <end position="438"/>
    </location>
</feature>
<dbReference type="InterPro" id="IPR000177">
    <property type="entry name" value="Apple"/>
</dbReference>
<evidence type="ECO:0000259" key="5">
    <source>
        <dbReference type="SMART" id="SM00223"/>
    </source>
</evidence>
<dbReference type="SUPFAM" id="SSF47090">
    <property type="entry name" value="PGBD-like"/>
    <property type="match status" value="2"/>
</dbReference>
<feature type="region of interest" description="Disordered" evidence="3">
    <location>
        <begin position="429"/>
        <end position="453"/>
    </location>
</feature>
<dbReference type="GO" id="GO:0005576">
    <property type="term" value="C:extracellular region"/>
    <property type="evidence" value="ECO:0007669"/>
    <property type="project" value="InterPro"/>
</dbReference>
<evidence type="ECO:0000313" key="6">
    <source>
        <dbReference type="EMBL" id="NEK20111.1"/>
    </source>
</evidence>
<dbReference type="SMART" id="SM00223">
    <property type="entry name" value="APPLE"/>
    <property type="match status" value="1"/>
</dbReference>
<dbReference type="GO" id="GO:0006508">
    <property type="term" value="P:proteolysis"/>
    <property type="evidence" value="ECO:0007669"/>
    <property type="project" value="InterPro"/>
</dbReference>
<dbReference type="InterPro" id="IPR018247">
    <property type="entry name" value="EF_Hand_1_Ca_BS"/>
</dbReference>
<name>A0A7K3VVC5_RHILE</name>
<sequence length="1554" mass="167198">MRVMGIALACIMLLSQPALAQSPLDIFRSLTDGVTRDAAPPDAGRPPSKPIPTLRSQLTRSQVQRLQRALEALGYYHGPIDGNAGVETWSSVVAWARDRGWEAPTTLRVAHLNSLEAERAQGQVAEQDRPSSGPEDGTVRRVQSALSRLGYYSGPVNGQTDQATMAAMAAWAADRSWEAPASIREAHAVNMEEELSQRTGPVVVDAALPPWQPDDTGIGSKICASTGYSKVCLRLACDAEAGVVLDFEEVAGYSTPSVSSAGLTVDRGPEATLPLDGIRKRPVLDAGRDAALIARLSSGRSLNLKLGTWSMSFGLAQFGPEYDRVGKACATLLARLRSGQDPFPGQFSRLADELAEATVSEGTWTSQPNTDLAGNDIRHGLADPLLRGLTEGECIAICSETDMCRAYTFNPSGGACFLKSAKGSPKPHAAAKSGVFDGRKAGLAPPPTRGAGPIVDGAVGWHEGETLEGFQARVKQAARRLGGSCDEEKETLRRLAEKFKWTLPHEGPLRAGNSFAIEWSGNTLEDRIPVWFMVKAEQPVRFKGKGHVALGPAAPNPFAIKTGLGKTRAMVALATRGAAASGSVSTIPLQAGPLNLSVTLVGYLRACEEEIVLKEESERLEIAPAPAEIVLNTAEGRAAFTHSIDIPKFSRRVLLNDTRFLLLDAASGTEIVERAGTHLQISPTHRFIGVEHNGRLDIVDMVDGHTAATADAGDLRWALGDSVVFTTLAPWAEVNFSSTFGDHLRIREQITGPSCCTAERGQTRVAIDLENAAYTIWGGAGYRVGALQNPDYASIANSSGAYSSEGGETIPLHFHMFWSLGMVSPVSVAREFDVAGGFKTTSTWEDWEVAEADSRRPRDFAESLSRTLAKIELQAVMIDTAVASNDQGSTRAGNDTPLAAALPEQLLRLGVALDPMVDGERLVASYAAGEKNALHALDRDQRLKRSAEAMGRFRREAERAGWRFDWALPIGEEGPISDCEHLLLGESSSTGGTGSLLAPRDVVEVSTVRTSRGAVWVARAECVAGATFGSLRPYAAFYVMDIARPAPAASAALQAEGAFFFENNAHRLWYQHAFRIKANDDLLLTYAPGNGVITVRDRATQKFLWIGENLPNGDLLVDAWLTKDRRHAVQLNSDGNFYIHAILDDRQSLLSGRIADDEIAVWTKDYFYDATAEAAALIDLKFPGRVGQYSLDRFGTARLVPDLARAVLDRGQTPQAVAEVGVPPSLTGEIALEENGGRVRAVLHFDPAETVHMSVFQDGVLTETVDAATVGNAVSIERLKDARWVSVIGFNSAGLASLPVSADLGEPLARRAVTRALVIGVNTYEDERLRSLNYPLRDAGTVLEMLTEPLGKEPPFRGEVGPKDRRATPEAILEATARLLDGLARGDHAVLFLAGHGMQDRNGRFYFATSATDPTDLEHTALPFDRLAALFERTEARITILLDACHSGAAGTGSFTTNDDLANSLAALRSNLTVLAAAKGRQESLGRREVGGLFTNAIVTVLGKERDRYDHNHNGRIEASELYRGVKTLVFAASDGKQTPWIINSRLVGDYALF</sequence>
<dbReference type="EMBL" id="WUFV01000036">
    <property type="protein sequence ID" value="NEK20111.1"/>
    <property type="molecule type" value="Genomic_DNA"/>
</dbReference>
<keyword evidence="2" id="KW-1015">Disulfide bond</keyword>
<dbReference type="Gene3D" id="3.40.50.1460">
    <property type="match status" value="1"/>
</dbReference>
<dbReference type="Pfam" id="PF01471">
    <property type="entry name" value="PG_binding_1"/>
    <property type="match status" value="1"/>
</dbReference>
<feature type="region of interest" description="Disordered" evidence="3">
    <location>
        <begin position="35"/>
        <end position="54"/>
    </location>
</feature>
<dbReference type="PROSITE" id="PS00018">
    <property type="entry name" value="EF_HAND_1"/>
    <property type="match status" value="1"/>
</dbReference>
<dbReference type="InterPro" id="IPR014927">
    <property type="entry name" value="PG-bd_2"/>
</dbReference>
<proteinExistence type="predicted"/>
<organism evidence="6 7">
    <name type="scientific">Rhizobium leguminosarum</name>
    <dbReference type="NCBI Taxonomy" id="384"/>
    <lineage>
        <taxon>Bacteria</taxon>
        <taxon>Pseudomonadati</taxon>
        <taxon>Pseudomonadota</taxon>
        <taxon>Alphaproteobacteria</taxon>
        <taxon>Hyphomicrobiales</taxon>
        <taxon>Rhizobiaceae</taxon>
        <taxon>Rhizobium/Agrobacterium group</taxon>
        <taxon>Rhizobium</taxon>
    </lineage>
</organism>
<dbReference type="Gene3D" id="1.10.101.10">
    <property type="entry name" value="PGBD-like superfamily/PGBD"/>
    <property type="match status" value="2"/>
</dbReference>
<dbReference type="InterPro" id="IPR002477">
    <property type="entry name" value="Peptidoglycan-bd-like"/>
</dbReference>
<dbReference type="Gene3D" id="3.50.4.10">
    <property type="entry name" value="Hepatocyte Growth Factor"/>
    <property type="match status" value="1"/>
</dbReference>
<evidence type="ECO:0000256" key="2">
    <source>
        <dbReference type="ARBA" id="ARBA00023157"/>
    </source>
</evidence>
<accession>A0A7K3VVC5</accession>
<protein>
    <submittedName>
        <fullName evidence="6">Peptidase C14 caspase catalytic subunit p20</fullName>
    </submittedName>
</protein>
<evidence type="ECO:0000256" key="1">
    <source>
        <dbReference type="ARBA" id="ARBA00022737"/>
    </source>
</evidence>
<feature type="chain" id="PRO_5029606108" evidence="4">
    <location>
        <begin position="21"/>
        <end position="1554"/>
    </location>
</feature>
<dbReference type="CDD" id="cd01100">
    <property type="entry name" value="APPLE_Factor_XI_like"/>
    <property type="match status" value="1"/>
</dbReference>
<feature type="region of interest" description="Disordered" evidence="3">
    <location>
        <begin position="119"/>
        <end position="139"/>
    </location>
</feature>
<dbReference type="Pfam" id="PF14295">
    <property type="entry name" value="PAN_4"/>
    <property type="match status" value="1"/>
</dbReference>
<dbReference type="SUPFAM" id="SSF52129">
    <property type="entry name" value="Caspase-like"/>
    <property type="match status" value="1"/>
</dbReference>
<comment type="caution">
    <text evidence="6">The sequence shown here is derived from an EMBL/GenBank/DDBJ whole genome shotgun (WGS) entry which is preliminary data.</text>
</comment>
<dbReference type="GO" id="GO:0004197">
    <property type="term" value="F:cysteine-type endopeptidase activity"/>
    <property type="evidence" value="ECO:0007669"/>
    <property type="project" value="InterPro"/>
</dbReference>
<dbReference type="InterPro" id="IPR011600">
    <property type="entry name" value="Pept_C14_caspase"/>
</dbReference>
<dbReference type="Pfam" id="PF00656">
    <property type="entry name" value="Peptidase_C14"/>
    <property type="match status" value="1"/>
</dbReference>
<evidence type="ECO:0000256" key="4">
    <source>
        <dbReference type="SAM" id="SignalP"/>
    </source>
</evidence>
<dbReference type="SUPFAM" id="SSF57414">
    <property type="entry name" value="Hairpin loop containing domain-like"/>
    <property type="match status" value="1"/>
</dbReference>
<reference evidence="6 7" key="1">
    <citation type="submission" date="2019-12" db="EMBL/GenBank/DDBJ databases">
        <title>Rhizobium genotypes associated with high levels of biological nitrogen fixation by grain legumes in a temperate-maritime cropping system.</title>
        <authorList>
            <person name="Maluk M."/>
            <person name="Francesc Ferrando Molina F."/>
            <person name="Lopez Del Egido L."/>
            <person name="Lafos M."/>
            <person name="Langarica-Fuentes A."/>
            <person name="Gebre Yohannes G."/>
            <person name="Young M.W."/>
            <person name="Martin P."/>
            <person name="Gantlett R."/>
            <person name="Kenicer G."/>
            <person name="Hawes C."/>
            <person name="Begg G.S."/>
            <person name="Quilliam R.S."/>
            <person name="Squire G.R."/>
            <person name="Poole P.S."/>
            <person name="Young P.W."/>
            <person name="Iannetta P.M."/>
            <person name="James E.K."/>
        </authorList>
    </citation>
    <scope>NUCLEOTIDE SEQUENCE [LARGE SCALE GENOMIC DNA]</scope>
    <source>
        <strain evidence="6 7">JHI54</strain>
    </source>
</reference>
<dbReference type="InterPro" id="IPR003609">
    <property type="entry name" value="Pan_app"/>
</dbReference>
<dbReference type="InterPro" id="IPR036365">
    <property type="entry name" value="PGBD-like_sf"/>
</dbReference>
<dbReference type="InterPro" id="IPR036366">
    <property type="entry name" value="PGBDSf"/>
</dbReference>
<keyword evidence="1" id="KW-0677">Repeat</keyword>
<gene>
    <name evidence="6" type="ORF">GR257_35710</name>
</gene>
<feature type="signal peptide" evidence="4">
    <location>
        <begin position="1"/>
        <end position="20"/>
    </location>
</feature>